<sequence length="160" mass="17825">MTYDLYNRMLTLTGNGQNLQMTYDPEGRLASYTVNGATTTFLYDGVKLIAEYNGAGQMQKRYLHGIGTDDPWAEVNGSDVTSLNTSYLYANYQGSIFALANGSGAVTDVYKYGPYGEPKNALNQTSFAGSRFRYTGQTVLPEAQLYYYKARVYDPIQGRF</sequence>
<dbReference type="PANTHER" id="PTHR32305">
    <property type="match status" value="1"/>
</dbReference>
<reference evidence="1 2" key="1">
    <citation type="submission" date="2023-01" db="EMBL/GenBank/DDBJ databases">
        <title>Novel species of the genus Asticcacaulis isolated from rivers.</title>
        <authorList>
            <person name="Lu H."/>
        </authorList>
    </citation>
    <scope>NUCLEOTIDE SEQUENCE [LARGE SCALE GENOMIC DNA]</scope>
    <source>
        <strain evidence="1 2">DXS10W</strain>
    </source>
</reference>
<dbReference type="NCBIfam" id="TIGR03696">
    <property type="entry name" value="Rhs_assc_core"/>
    <property type="match status" value="1"/>
</dbReference>
<comment type="caution">
    <text evidence="1">The sequence shown here is derived from an EMBL/GenBank/DDBJ whole genome shotgun (WGS) entry which is preliminary data.</text>
</comment>
<dbReference type="Gene3D" id="2.180.10.10">
    <property type="entry name" value="RHS repeat-associated core"/>
    <property type="match status" value="1"/>
</dbReference>
<accession>A0ABT5IDX4</accession>
<proteinExistence type="predicted"/>
<dbReference type="Proteomes" id="UP001216595">
    <property type="component" value="Unassembled WGS sequence"/>
</dbReference>
<gene>
    <name evidence="1" type="ORF">PQU94_08830</name>
</gene>
<name>A0ABT5IDX4_9CAUL</name>
<organism evidence="1 2">
    <name type="scientific">Asticcacaulis currens</name>
    <dbReference type="NCBI Taxonomy" id="2984210"/>
    <lineage>
        <taxon>Bacteria</taxon>
        <taxon>Pseudomonadati</taxon>
        <taxon>Pseudomonadota</taxon>
        <taxon>Alphaproteobacteria</taxon>
        <taxon>Caulobacterales</taxon>
        <taxon>Caulobacteraceae</taxon>
        <taxon>Asticcacaulis</taxon>
    </lineage>
</organism>
<evidence type="ECO:0000313" key="1">
    <source>
        <dbReference type="EMBL" id="MDC7694385.1"/>
    </source>
</evidence>
<dbReference type="PANTHER" id="PTHR32305:SF17">
    <property type="entry name" value="TRNA NUCLEASE WAPA"/>
    <property type="match status" value="1"/>
</dbReference>
<dbReference type="RefSeq" id="WP_272741095.1">
    <property type="nucleotide sequence ID" value="NZ_JAQQKW010000004.1"/>
</dbReference>
<dbReference type="InterPro" id="IPR022385">
    <property type="entry name" value="Rhs_assc_core"/>
</dbReference>
<dbReference type="EMBL" id="JAQQKW010000004">
    <property type="protein sequence ID" value="MDC7694385.1"/>
    <property type="molecule type" value="Genomic_DNA"/>
</dbReference>
<protein>
    <recommendedName>
        <fullName evidence="3">RHS repeat-associated core domain-containing protein</fullName>
    </recommendedName>
</protein>
<evidence type="ECO:0000313" key="2">
    <source>
        <dbReference type="Proteomes" id="UP001216595"/>
    </source>
</evidence>
<dbReference type="InterPro" id="IPR050708">
    <property type="entry name" value="T6SS_VgrG/RHS"/>
</dbReference>
<keyword evidence="2" id="KW-1185">Reference proteome</keyword>
<evidence type="ECO:0008006" key="3">
    <source>
        <dbReference type="Google" id="ProtNLM"/>
    </source>
</evidence>